<dbReference type="EMBL" id="SGWV01000007">
    <property type="protein sequence ID" value="RZS57922.1"/>
    <property type="molecule type" value="Genomic_DNA"/>
</dbReference>
<comment type="caution">
    <text evidence="5">The sequence shown here is derived from an EMBL/GenBank/DDBJ whole genome shotgun (WGS) entry which is preliminary data.</text>
</comment>
<dbReference type="AlphaFoldDB" id="A0A4Q7LUL5"/>
<proteinExistence type="inferred from homology"/>
<reference evidence="5 6" key="1">
    <citation type="submission" date="2019-02" db="EMBL/GenBank/DDBJ databases">
        <title>Genomic Encyclopedia of Type Strains, Phase IV (KMG-IV): sequencing the most valuable type-strain genomes for metagenomic binning, comparative biology and taxonomic classification.</title>
        <authorList>
            <person name="Goeker M."/>
        </authorList>
    </citation>
    <scope>NUCLEOTIDE SEQUENCE [LARGE SCALE GENOMIC DNA]</scope>
    <source>
        <strain evidence="5 6">DSM 10617</strain>
    </source>
</reference>
<name>A0A4Q7LUL5_9BURK</name>
<organism evidence="5 6">
    <name type="scientific">Sphaerotilus mobilis</name>
    <dbReference type="NCBI Taxonomy" id="47994"/>
    <lineage>
        <taxon>Bacteria</taxon>
        <taxon>Pseudomonadati</taxon>
        <taxon>Pseudomonadota</taxon>
        <taxon>Betaproteobacteria</taxon>
        <taxon>Burkholderiales</taxon>
        <taxon>Sphaerotilaceae</taxon>
        <taxon>Sphaerotilus</taxon>
    </lineage>
</organism>
<feature type="domain" description="Leucine-binding protein" evidence="4">
    <location>
        <begin position="26"/>
        <end position="372"/>
    </location>
</feature>
<dbReference type="OrthoDB" id="5290698at2"/>
<dbReference type="InterPro" id="IPR028081">
    <property type="entry name" value="Leu-bd"/>
</dbReference>
<evidence type="ECO:0000256" key="3">
    <source>
        <dbReference type="SAM" id="SignalP"/>
    </source>
</evidence>
<dbReference type="PANTHER" id="PTHR30483:SF38">
    <property type="entry name" value="BLR7848 PROTEIN"/>
    <property type="match status" value="1"/>
</dbReference>
<dbReference type="InterPro" id="IPR028082">
    <property type="entry name" value="Peripla_BP_I"/>
</dbReference>
<protein>
    <submittedName>
        <fullName evidence="5">Amino acid/amide ABC transporter substrate-binding protein (HAAT family)</fullName>
    </submittedName>
</protein>
<evidence type="ECO:0000313" key="6">
    <source>
        <dbReference type="Proteomes" id="UP000293433"/>
    </source>
</evidence>
<dbReference type="Proteomes" id="UP000293433">
    <property type="component" value="Unassembled WGS sequence"/>
</dbReference>
<evidence type="ECO:0000256" key="2">
    <source>
        <dbReference type="ARBA" id="ARBA00022729"/>
    </source>
</evidence>
<dbReference type="SUPFAM" id="SSF53822">
    <property type="entry name" value="Periplasmic binding protein-like I"/>
    <property type="match status" value="1"/>
</dbReference>
<dbReference type="PANTHER" id="PTHR30483">
    <property type="entry name" value="LEUCINE-SPECIFIC-BINDING PROTEIN"/>
    <property type="match status" value="1"/>
</dbReference>
<feature type="chain" id="PRO_5020523553" evidence="3">
    <location>
        <begin position="26"/>
        <end position="385"/>
    </location>
</feature>
<evidence type="ECO:0000259" key="4">
    <source>
        <dbReference type="Pfam" id="PF13458"/>
    </source>
</evidence>
<evidence type="ECO:0000256" key="1">
    <source>
        <dbReference type="ARBA" id="ARBA00010062"/>
    </source>
</evidence>
<dbReference type="InterPro" id="IPR051010">
    <property type="entry name" value="BCAA_transport"/>
</dbReference>
<dbReference type="Gene3D" id="3.40.50.2300">
    <property type="match status" value="2"/>
</dbReference>
<feature type="signal peptide" evidence="3">
    <location>
        <begin position="1"/>
        <end position="25"/>
    </location>
</feature>
<comment type="similarity">
    <text evidence="1">Belongs to the leucine-binding protein family.</text>
</comment>
<keyword evidence="6" id="KW-1185">Reference proteome</keyword>
<dbReference type="Pfam" id="PF13458">
    <property type="entry name" value="Peripla_BP_6"/>
    <property type="match status" value="1"/>
</dbReference>
<evidence type="ECO:0000313" key="5">
    <source>
        <dbReference type="EMBL" id="RZS57922.1"/>
    </source>
</evidence>
<sequence length="385" mass="40348">MMIRRTLIATAALALLGFNAAVAQAQIKVGVTVSATGPAASLGIPEKNTIALMPKSIGGKTVEYIVLDDASDTTKAVANTRRLITEDKVDIVLGSTTTPNSLAMIDAVAEAKVPMISMAASARIVEPMDDKKRWVFKTPQNDIMMSLAIATHMADNGVRKVGFIGFADAYGEGWFNEFSKAAALKGIQIVANERYARNDTSVTAQVLKLQAANPDAVLIAGSGTPAALPAKALKERGYNGKQYQTHGVANNDFLRVGGKDVEGTILPSGPVLVADQLPANHPVRKSAQAYVAAYEAANGKGSVSTFGAHAWDAGALMAAAVPAALKKAQPGTVEFRAALRDALEGVKDLAGAHGIFNMSAGDHLGLDQRARVMVKIENGAWTYLP</sequence>
<accession>A0A4Q7LUL5</accession>
<dbReference type="CDD" id="cd06333">
    <property type="entry name" value="PBP1_ABC_RPA1789-like"/>
    <property type="match status" value="1"/>
</dbReference>
<gene>
    <name evidence="5" type="ORF">EV685_0196</name>
</gene>
<keyword evidence="2 3" id="KW-0732">Signal</keyword>